<feature type="chain" id="PRO_5012996037" description="Secreted protein" evidence="1">
    <location>
        <begin position="19"/>
        <end position="135"/>
    </location>
</feature>
<protein>
    <recommendedName>
        <fullName evidence="4">Secreted protein</fullName>
    </recommendedName>
</protein>
<dbReference type="EMBL" id="FCQH01000002">
    <property type="protein sequence ID" value="CVK86344.1"/>
    <property type="molecule type" value="Genomic_DNA"/>
</dbReference>
<proteinExistence type="predicted"/>
<evidence type="ECO:0000313" key="2">
    <source>
        <dbReference type="EMBL" id="CVK86344.1"/>
    </source>
</evidence>
<feature type="signal peptide" evidence="1">
    <location>
        <begin position="1"/>
        <end position="18"/>
    </location>
</feature>
<dbReference type="Proteomes" id="UP000184255">
    <property type="component" value="Unassembled WGS sequence"/>
</dbReference>
<evidence type="ECO:0000256" key="1">
    <source>
        <dbReference type="SAM" id="SignalP"/>
    </source>
</evidence>
<evidence type="ECO:0000313" key="3">
    <source>
        <dbReference type="Proteomes" id="UP000184255"/>
    </source>
</evidence>
<keyword evidence="3" id="KW-1185">Reference proteome</keyword>
<evidence type="ECO:0008006" key="4">
    <source>
        <dbReference type="Google" id="ProtNLM"/>
    </source>
</evidence>
<dbReference type="AlphaFoldDB" id="A0A1L7SR88"/>
<gene>
    <name evidence="2" type="ORF">FMAN_06357</name>
</gene>
<reference evidence="3" key="1">
    <citation type="journal article" date="2016" name="Genome Biol. Evol.">
        <title>Comparative 'omics' of the Fusarium fujikuroi species complex highlights differences in genetic potential and metabolite synthesis.</title>
        <authorList>
            <person name="Niehaus E.-M."/>
            <person name="Muensterkoetter M."/>
            <person name="Proctor R.H."/>
            <person name="Brown D.W."/>
            <person name="Sharon A."/>
            <person name="Idan Y."/>
            <person name="Oren-Young L."/>
            <person name="Sieber C.M."/>
            <person name="Novak O."/>
            <person name="Pencik A."/>
            <person name="Tarkowska D."/>
            <person name="Hromadova K."/>
            <person name="Freeman S."/>
            <person name="Maymon M."/>
            <person name="Elazar M."/>
            <person name="Youssef S.A."/>
            <person name="El-Shabrawy E.S.M."/>
            <person name="Shalaby A.B.A."/>
            <person name="Houterman P."/>
            <person name="Brock N.L."/>
            <person name="Burkhardt I."/>
            <person name="Tsavkelova E.A."/>
            <person name="Dickschat J.S."/>
            <person name="Galuszka P."/>
            <person name="Gueldener U."/>
            <person name="Tudzynski B."/>
        </authorList>
    </citation>
    <scope>NUCLEOTIDE SEQUENCE [LARGE SCALE GENOMIC DNA]</scope>
    <source>
        <strain evidence="3">MRC7560</strain>
    </source>
</reference>
<dbReference type="GeneID" id="65085621"/>
<name>A0A1L7SR88_FUSMA</name>
<comment type="caution">
    <text evidence="2">The sequence shown here is derived from an EMBL/GenBank/DDBJ whole genome shotgun (WGS) entry which is preliminary data.</text>
</comment>
<keyword evidence="1" id="KW-0732">Signal</keyword>
<dbReference type="VEuPathDB" id="FungiDB:FMAN_06357"/>
<organism evidence="2 3">
    <name type="scientific">Fusarium mangiferae</name>
    <name type="common">Mango malformation disease fungus</name>
    <dbReference type="NCBI Taxonomy" id="192010"/>
    <lineage>
        <taxon>Eukaryota</taxon>
        <taxon>Fungi</taxon>
        <taxon>Dikarya</taxon>
        <taxon>Ascomycota</taxon>
        <taxon>Pezizomycotina</taxon>
        <taxon>Sordariomycetes</taxon>
        <taxon>Hypocreomycetidae</taxon>
        <taxon>Hypocreales</taxon>
        <taxon>Nectriaceae</taxon>
        <taxon>Fusarium</taxon>
        <taxon>Fusarium fujikuroi species complex</taxon>
    </lineage>
</organism>
<accession>A0A1L7SR88</accession>
<dbReference type="RefSeq" id="XP_041677892.1">
    <property type="nucleotide sequence ID" value="XM_041826873.1"/>
</dbReference>
<sequence>MKFITILSSATVVTTVNAGCYTGGESFNDKASAYDWANKLCYGYKYTKDGVEYTVGPKLAGTFGAESTVSGSKASCVDSNNQKLEFFIDHIQDGSRVLGGDECYDGLQKEISCEHGGQSDYTNWSYKVDPNAGTC</sequence>